<reference evidence="3" key="1">
    <citation type="submission" date="2021-02" db="EMBL/GenBank/DDBJ databases">
        <authorList>
            <person name="Nowell W R."/>
        </authorList>
    </citation>
    <scope>NUCLEOTIDE SEQUENCE</scope>
</reference>
<accession>A0A816P419</accession>
<dbReference type="Proteomes" id="UP000663834">
    <property type="component" value="Unassembled WGS sequence"/>
</dbReference>
<name>A0A816P419_9BILA</name>
<dbReference type="EMBL" id="CAJNOW010014349">
    <property type="protein sequence ID" value="CAF1632191.1"/>
    <property type="molecule type" value="Genomic_DNA"/>
</dbReference>
<dbReference type="AlphaFoldDB" id="A0A816P419"/>
<dbReference type="Proteomes" id="UP000663824">
    <property type="component" value="Unassembled WGS sequence"/>
</dbReference>
<evidence type="ECO:0000313" key="4">
    <source>
        <dbReference type="Proteomes" id="UP000663824"/>
    </source>
</evidence>
<gene>
    <name evidence="1" type="ORF">CJN711_LOCUS37508</name>
    <name evidence="2" type="ORF">KQP761_LOCUS26435</name>
    <name evidence="3" type="ORF">MBJ925_LOCUS11835</name>
</gene>
<evidence type="ECO:0000313" key="3">
    <source>
        <dbReference type="EMBL" id="CAF2043985.1"/>
    </source>
</evidence>
<organism evidence="3 4">
    <name type="scientific">Rotaria magnacalcarata</name>
    <dbReference type="NCBI Taxonomy" id="392030"/>
    <lineage>
        <taxon>Eukaryota</taxon>
        <taxon>Metazoa</taxon>
        <taxon>Spiralia</taxon>
        <taxon>Gnathifera</taxon>
        <taxon>Rotifera</taxon>
        <taxon>Eurotatoria</taxon>
        <taxon>Bdelloidea</taxon>
        <taxon>Philodinida</taxon>
        <taxon>Philodinidae</taxon>
        <taxon>Rotaria</taxon>
    </lineage>
</organism>
<proteinExistence type="predicted"/>
<dbReference type="EMBL" id="CAJNOV010018264">
    <property type="protein sequence ID" value="CAF1618124.1"/>
    <property type="molecule type" value="Genomic_DNA"/>
</dbReference>
<comment type="caution">
    <text evidence="3">The sequence shown here is derived from an EMBL/GenBank/DDBJ whole genome shotgun (WGS) entry which is preliminary data.</text>
</comment>
<protein>
    <submittedName>
        <fullName evidence="3">Uncharacterized protein</fullName>
    </submittedName>
</protein>
<evidence type="ECO:0000313" key="1">
    <source>
        <dbReference type="EMBL" id="CAF1618124.1"/>
    </source>
</evidence>
<dbReference type="OrthoDB" id="10059446at2759"/>
<dbReference type="EMBL" id="CAJNRE010005356">
    <property type="protein sequence ID" value="CAF2043985.1"/>
    <property type="molecule type" value="Genomic_DNA"/>
</dbReference>
<evidence type="ECO:0000313" key="2">
    <source>
        <dbReference type="EMBL" id="CAF1632191.1"/>
    </source>
</evidence>
<dbReference type="Proteomes" id="UP000663855">
    <property type="component" value="Unassembled WGS sequence"/>
</dbReference>
<sequence>MLYKLTLIHIDMGEVWFDDFKIFMSKIFAPVRVLRIKFNMGSDYLEADNWEQLIKIRIPYLRTFDCEYHEEYVMDYEDDYFHTIINRFTSPFWVKHQWFFEFGINLDEENLHCSIHPYRNIWLDIYKHSEIATYFNRSISYNFHQEDTNNSSIQLNPIIQLCINSDSFDEQHQLFMNRFTSSFLAVQFTRLKINCEDIPIGIFVRTMNLLPNLDSLEVSSLPHIQSDWLFDNYGDMHQFSTPIYNKITNLNLKKIIYIEQVHFFLYLCPCVEYFQVNIPKHIDFQLLVRFILI</sequence>